<dbReference type="SUPFAM" id="SSF51126">
    <property type="entry name" value="Pectin lyase-like"/>
    <property type="match status" value="2"/>
</dbReference>
<protein>
    <submittedName>
        <fullName evidence="1">S-layer family protein</fullName>
    </submittedName>
</protein>
<dbReference type="EMBL" id="JADEXQ010000104">
    <property type="protein sequence ID" value="MBE9032433.1"/>
    <property type="molecule type" value="Genomic_DNA"/>
</dbReference>
<comment type="caution">
    <text evidence="1">The sequence shown here is derived from an EMBL/GenBank/DDBJ whole genome shotgun (WGS) entry which is preliminary data.</text>
</comment>
<dbReference type="RefSeq" id="WP_264327252.1">
    <property type="nucleotide sequence ID" value="NZ_JADEXQ010000104.1"/>
</dbReference>
<proteinExistence type="predicted"/>
<accession>A0A928Z6B0</accession>
<dbReference type="AlphaFoldDB" id="A0A928Z6B0"/>
<evidence type="ECO:0000313" key="1">
    <source>
        <dbReference type="EMBL" id="MBE9032433.1"/>
    </source>
</evidence>
<dbReference type="Gene3D" id="2.160.20.10">
    <property type="entry name" value="Single-stranded right-handed beta-helix, Pectin lyase-like"/>
    <property type="match status" value="1"/>
</dbReference>
<evidence type="ECO:0000313" key="2">
    <source>
        <dbReference type="Proteomes" id="UP000625316"/>
    </source>
</evidence>
<organism evidence="1 2">
    <name type="scientific">Romeriopsis navalis LEGE 11480</name>
    <dbReference type="NCBI Taxonomy" id="2777977"/>
    <lineage>
        <taxon>Bacteria</taxon>
        <taxon>Bacillati</taxon>
        <taxon>Cyanobacteriota</taxon>
        <taxon>Cyanophyceae</taxon>
        <taxon>Leptolyngbyales</taxon>
        <taxon>Leptolyngbyaceae</taxon>
        <taxon>Romeriopsis</taxon>
        <taxon>Romeriopsis navalis</taxon>
    </lineage>
</organism>
<keyword evidence="2" id="KW-1185">Reference proteome</keyword>
<dbReference type="Proteomes" id="UP000625316">
    <property type="component" value="Unassembled WGS sequence"/>
</dbReference>
<sequence>ETAVGQGGTLALSAGSLTVTNGAQLNSSTFGEGNAGDVSITVRDDATFNGVGSNGFSSLAGSAVAETAVGQGGTLALSAGSLTVTNGAQLNSSTFGEGNAGDVSITVRDDATFNGVGSNGFSSLAGSTVEETAVGQGGTLALSAGSLTVTNGAQLNSSTFGEGNAGDVSITVRDDATFNGVGSNGASSSARSTVEETAVGQGGTLALSAGSLTVIDGAELISSTLGKGDAGNVSIDVRDAAIFDGVGSNGRLSGAGSEVELNGVGKGGTLSLSVGSLTVTNDATLSSSTAGQGDAGNISITVRDTLQLTNGSISTLALQSSGGSIDIAAKSMRLSNSNIITSVFSDAGAGGSIILTAQSIIALGDSNILAFAQEGQGGNITLNTRAFFGQNYRPTPFGTDLQTLIGNDRVDINASGKLSSGTIITPDTSFIQNSLSQLTSDNINPDRLVAQTCLVRQNAGQQGSFYTSGNTNLANTPTDINPSTFATGQIQTSTPQVATDRPWKLGDPIIEPTGFYRLSSGNLVMGRECSQ</sequence>
<gene>
    <name evidence="1" type="ORF">IQ266_22095</name>
</gene>
<name>A0A928Z6B0_9CYAN</name>
<dbReference type="InterPro" id="IPR012334">
    <property type="entry name" value="Pectin_lyas_fold"/>
</dbReference>
<feature type="non-terminal residue" evidence="1">
    <location>
        <position position="1"/>
    </location>
</feature>
<dbReference type="InterPro" id="IPR011050">
    <property type="entry name" value="Pectin_lyase_fold/virulence"/>
</dbReference>
<reference evidence="1" key="1">
    <citation type="submission" date="2020-10" db="EMBL/GenBank/DDBJ databases">
        <authorList>
            <person name="Castelo-Branco R."/>
            <person name="Eusebio N."/>
            <person name="Adriana R."/>
            <person name="Vieira A."/>
            <person name="Brugerolle De Fraissinette N."/>
            <person name="Rezende De Castro R."/>
            <person name="Schneider M.P."/>
            <person name="Vasconcelos V."/>
            <person name="Leao P.N."/>
        </authorList>
    </citation>
    <scope>NUCLEOTIDE SEQUENCE</scope>
    <source>
        <strain evidence="1">LEGE 11480</strain>
    </source>
</reference>